<feature type="domain" description="C2 tensin-type" evidence="3">
    <location>
        <begin position="209"/>
        <end position="347"/>
    </location>
</feature>
<dbReference type="Gene3D" id="2.60.40.1110">
    <property type="match status" value="1"/>
</dbReference>
<dbReference type="EMBL" id="JAKOGI010002351">
    <property type="protein sequence ID" value="KAJ8422185.1"/>
    <property type="molecule type" value="Genomic_DNA"/>
</dbReference>
<dbReference type="OrthoDB" id="1668162at2759"/>
<reference evidence="4" key="1">
    <citation type="submission" date="2022-04" db="EMBL/GenBank/DDBJ databases">
        <title>Carnegiea gigantea Genome sequencing and assembly v2.</title>
        <authorList>
            <person name="Copetti D."/>
            <person name="Sanderson M.J."/>
            <person name="Burquez A."/>
            <person name="Wojciechowski M.F."/>
        </authorList>
    </citation>
    <scope>NUCLEOTIDE SEQUENCE</scope>
    <source>
        <strain evidence="4">SGP5-SGP5p</strain>
        <tissue evidence="4">Aerial part</tissue>
    </source>
</reference>
<organism evidence="4 5">
    <name type="scientific">Carnegiea gigantea</name>
    <dbReference type="NCBI Taxonomy" id="171969"/>
    <lineage>
        <taxon>Eukaryota</taxon>
        <taxon>Viridiplantae</taxon>
        <taxon>Streptophyta</taxon>
        <taxon>Embryophyta</taxon>
        <taxon>Tracheophyta</taxon>
        <taxon>Spermatophyta</taxon>
        <taxon>Magnoliopsida</taxon>
        <taxon>eudicotyledons</taxon>
        <taxon>Gunneridae</taxon>
        <taxon>Pentapetalae</taxon>
        <taxon>Caryophyllales</taxon>
        <taxon>Cactineae</taxon>
        <taxon>Cactaceae</taxon>
        <taxon>Cactoideae</taxon>
        <taxon>Echinocereeae</taxon>
        <taxon>Carnegiea</taxon>
    </lineage>
</organism>
<dbReference type="Proteomes" id="UP001153076">
    <property type="component" value="Unassembled WGS sequence"/>
</dbReference>
<dbReference type="PANTHER" id="PTHR45733">
    <property type="entry name" value="FORMIN-J"/>
    <property type="match status" value="1"/>
</dbReference>
<dbReference type="InterPro" id="IPR029021">
    <property type="entry name" value="Prot-tyrosine_phosphatase-like"/>
</dbReference>
<evidence type="ECO:0000313" key="4">
    <source>
        <dbReference type="EMBL" id="KAJ8422185.1"/>
    </source>
</evidence>
<dbReference type="SUPFAM" id="SSF52799">
    <property type="entry name" value="(Phosphotyrosine protein) phosphatases II"/>
    <property type="match status" value="1"/>
</dbReference>
<accession>A0A9Q1GKC8</accession>
<dbReference type="InterPro" id="IPR014020">
    <property type="entry name" value="Tensin_C2-dom"/>
</dbReference>
<keyword evidence="5" id="KW-1185">Reference proteome</keyword>
<dbReference type="InterPro" id="IPR035892">
    <property type="entry name" value="C2_domain_sf"/>
</dbReference>
<feature type="compositionally biased region" description="Low complexity" evidence="2">
    <location>
        <begin position="482"/>
        <end position="492"/>
    </location>
</feature>
<proteinExistence type="predicted"/>
<dbReference type="AlphaFoldDB" id="A0A9Q1GKC8"/>
<sequence length="550" mass="62109">MLHPSVQFFYLGVLRPTENLTELTVLFPLYSVAVFDCCLSTSVISENEYKSYLGAVVASLPSYHPGASCMVFNFREGDQSSLLSDILINYDMAVVDYPRHYEGYPLLPLEMIHYFLRSSESWLSLEGQKNVILMHCERGGWPVLAFMLAALLLYRKQYSGEQKTLEMVYKQAPKEVFSILSPINPRASQLRYLQYITGRDLGCDWPPSDAPLVVDFLLLRNLPLFDGGKGCRPVVRVYGQDPSAKGNRSPRLLCSSLMAEEPAWHAKEECVFVKLELHCQVQGDVFLECVHLYEDLASEEMIFKVMFHTGFIHSNILALNSDDIDIPWDAKYKLSKDFKVEVLLRDINDAPLNIAMELASGGEEGHDSESEFFEVEEIFTPISSESQERKADFNTIIVEERLLGDKKKDCALRNGASRWDLESEESEADSSKERIPLDEGSYKQHSEAESDVSTAASKSIVVIDGSQTQDVKVEIELKSAEPKPVSSSSTKPKQSKKNKWQEITAKTITQQRVISRWVPRPKPPVHEPPKPKVPVYKWVPKGAAPEPEES</sequence>
<evidence type="ECO:0000256" key="1">
    <source>
        <dbReference type="ARBA" id="ARBA00022912"/>
    </source>
</evidence>
<dbReference type="PROSITE" id="PS51182">
    <property type="entry name" value="C2_TENSIN"/>
    <property type="match status" value="1"/>
</dbReference>
<dbReference type="PANTHER" id="PTHR45733:SF10">
    <property type="entry name" value="FORMIN-LIKE PROTEIN 15A-RELATED"/>
    <property type="match status" value="1"/>
</dbReference>
<evidence type="ECO:0000313" key="5">
    <source>
        <dbReference type="Proteomes" id="UP001153076"/>
    </source>
</evidence>
<feature type="compositionally biased region" description="Basic and acidic residues" evidence="2">
    <location>
        <begin position="429"/>
        <end position="448"/>
    </location>
</feature>
<evidence type="ECO:0000256" key="2">
    <source>
        <dbReference type="SAM" id="MobiDB-lite"/>
    </source>
</evidence>
<dbReference type="SMART" id="SM01326">
    <property type="entry name" value="PTEN_C2"/>
    <property type="match status" value="1"/>
</dbReference>
<gene>
    <name evidence="4" type="ORF">Cgig2_022423</name>
</gene>
<dbReference type="Gene3D" id="3.90.190.10">
    <property type="entry name" value="Protein tyrosine phosphatase superfamily"/>
    <property type="match status" value="1"/>
</dbReference>
<dbReference type="Pfam" id="PF10409">
    <property type="entry name" value="PTEN_C2"/>
    <property type="match status" value="1"/>
</dbReference>
<keyword evidence="1" id="KW-0378">Hydrolase</keyword>
<feature type="region of interest" description="Disordered" evidence="2">
    <location>
        <begin position="474"/>
        <end position="550"/>
    </location>
</feature>
<feature type="compositionally biased region" description="Polar residues" evidence="2">
    <location>
        <begin position="504"/>
        <end position="513"/>
    </location>
</feature>
<keyword evidence="1" id="KW-0904">Protein phosphatase</keyword>
<feature type="region of interest" description="Disordered" evidence="2">
    <location>
        <begin position="418"/>
        <end position="455"/>
    </location>
</feature>
<dbReference type="GO" id="GO:0004721">
    <property type="term" value="F:phosphoprotein phosphatase activity"/>
    <property type="evidence" value="ECO:0007669"/>
    <property type="project" value="UniProtKB-KW"/>
</dbReference>
<comment type="caution">
    <text evidence="4">The sequence shown here is derived from an EMBL/GenBank/DDBJ whole genome shotgun (WGS) entry which is preliminary data.</text>
</comment>
<evidence type="ECO:0000259" key="3">
    <source>
        <dbReference type="PROSITE" id="PS51182"/>
    </source>
</evidence>
<name>A0A9Q1GKC8_9CARY</name>
<protein>
    <recommendedName>
        <fullName evidence="3">C2 tensin-type domain-containing protein</fullName>
    </recommendedName>
</protein>
<dbReference type="SUPFAM" id="SSF49562">
    <property type="entry name" value="C2 domain (Calcium/lipid-binding domain, CaLB)"/>
    <property type="match status" value="1"/>
</dbReference>
<dbReference type="InterPro" id="IPR051144">
    <property type="entry name" value="Formin_homology_domain"/>
</dbReference>